<dbReference type="AlphaFoldDB" id="A0A8T1CF32"/>
<comment type="caution">
    <text evidence="1">The sequence shown here is derived from an EMBL/GenBank/DDBJ whole genome shotgun (WGS) entry which is preliminary data.</text>
</comment>
<dbReference type="EMBL" id="RCMK01000589">
    <property type="protein sequence ID" value="KAG2920319.1"/>
    <property type="molecule type" value="Genomic_DNA"/>
</dbReference>
<dbReference type="Proteomes" id="UP000736787">
    <property type="component" value="Unassembled WGS sequence"/>
</dbReference>
<evidence type="ECO:0000313" key="2">
    <source>
        <dbReference type="Proteomes" id="UP000736787"/>
    </source>
</evidence>
<evidence type="ECO:0000313" key="1">
    <source>
        <dbReference type="EMBL" id="KAG2920319.1"/>
    </source>
</evidence>
<accession>A0A8T1CF32</accession>
<sequence>MGDSDANDTLVRAVEVTRPPCDAASIMQLSGLSWIRFLHVLNTERPNDFARPNRKLPRRWQRSRWTLERRRRARRHSRKILSRRRRDSLRFKQIDDETTGSLVSLGPVLNLNDSGEGSLGGSNKDGRESAHDLASAHLNGATPRIAATISVHGVRAHTATKVAASDVIWPLSPSVATTATPFITNAPLSGRRDDTLQMKLPGG</sequence>
<protein>
    <submittedName>
        <fullName evidence="1">Uncharacterized protein</fullName>
    </submittedName>
</protein>
<reference evidence="1" key="1">
    <citation type="submission" date="2018-10" db="EMBL/GenBank/DDBJ databases">
        <title>Effector identification in a new, highly contiguous assembly of the strawberry crown rot pathogen Phytophthora cactorum.</title>
        <authorList>
            <person name="Armitage A.D."/>
            <person name="Nellist C.F."/>
            <person name="Bates H."/>
            <person name="Vickerstaff R.J."/>
            <person name="Harrison R.J."/>
        </authorList>
    </citation>
    <scope>NUCLEOTIDE SEQUENCE</scope>
    <source>
        <strain evidence="1">4040</strain>
    </source>
</reference>
<proteinExistence type="predicted"/>
<organism evidence="1 2">
    <name type="scientific">Phytophthora cactorum</name>
    <dbReference type="NCBI Taxonomy" id="29920"/>
    <lineage>
        <taxon>Eukaryota</taxon>
        <taxon>Sar</taxon>
        <taxon>Stramenopiles</taxon>
        <taxon>Oomycota</taxon>
        <taxon>Peronosporomycetes</taxon>
        <taxon>Peronosporales</taxon>
        <taxon>Peronosporaceae</taxon>
        <taxon>Phytophthora</taxon>
    </lineage>
</organism>
<gene>
    <name evidence="1" type="ORF">PC117_g16521</name>
</gene>
<name>A0A8T1CF32_9STRA</name>